<evidence type="ECO:0000313" key="14">
    <source>
        <dbReference type="EnsemblMetazoa" id="XP_050497948.1"/>
    </source>
</evidence>
<keyword evidence="11 13" id="KW-0503">Monooxygenase</keyword>
<evidence type="ECO:0000256" key="2">
    <source>
        <dbReference type="ARBA" id="ARBA00004174"/>
    </source>
</evidence>
<keyword evidence="10 13" id="KW-0408">Iron</keyword>
<evidence type="ECO:0000256" key="3">
    <source>
        <dbReference type="ARBA" id="ARBA00004406"/>
    </source>
</evidence>
<dbReference type="Gene3D" id="1.10.630.10">
    <property type="entry name" value="Cytochrome P450"/>
    <property type="match status" value="1"/>
</dbReference>
<evidence type="ECO:0000256" key="1">
    <source>
        <dbReference type="ARBA" id="ARBA00001971"/>
    </source>
</evidence>
<evidence type="ECO:0000256" key="7">
    <source>
        <dbReference type="ARBA" id="ARBA00022824"/>
    </source>
</evidence>
<organism evidence="14 15">
    <name type="scientific">Diabrotica virgifera virgifera</name>
    <name type="common">western corn rootworm</name>
    <dbReference type="NCBI Taxonomy" id="50390"/>
    <lineage>
        <taxon>Eukaryota</taxon>
        <taxon>Metazoa</taxon>
        <taxon>Ecdysozoa</taxon>
        <taxon>Arthropoda</taxon>
        <taxon>Hexapoda</taxon>
        <taxon>Insecta</taxon>
        <taxon>Pterygota</taxon>
        <taxon>Neoptera</taxon>
        <taxon>Endopterygota</taxon>
        <taxon>Coleoptera</taxon>
        <taxon>Polyphaga</taxon>
        <taxon>Cucujiformia</taxon>
        <taxon>Chrysomeloidea</taxon>
        <taxon>Chrysomelidae</taxon>
        <taxon>Galerucinae</taxon>
        <taxon>Diabroticina</taxon>
        <taxon>Diabroticites</taxon>
        <taxon>Diabrotica</taxon>
    </lineage>
</organism>
<name>A0ABM5JJ33_DIAVI</name>
<dbReference type="EnsemblMetazoa" id="XM_050641991.1">
    <property type="protein sequence ID" value="XP_050497948.1"/>
    <property type="gene ID" value="LOC126879077"/>
</dbReference>
<dbReference type="Proteomes" id="UP001652700">
    <property type="component" value="Unplaced"/>
</dbReference>
<evidence type="ECO:0000256" key="10">
    <source>
        <dbReference type="ARBA" id="ARBA00023004"/>
    </source>
</evidence>
<evidence type="ECO:0000256" key="4">
    <source>
        <dbReference type="ARBA" id="ARBA00010617"/>
    </source>
</evidence>
<dbReference type="InterPro" id="IPR017972">
    <property type="entry name" value="Cyt_P450_CS"/>
</dbReference>
<dbReference type="PANTHER" id="PTHR24292:SF54">
    <property type="entry name" value="CYP9F3-RELATED"/>
    <property type="match status" value="1"/>
</dbReference>
<dbReference type="InterPro" id="IPR050476">
    <property type="entry name" value="Insect_CytP450_Detox"/>
</dbReference>
<dbReference type="CDD" id="cd11056">
    <property type="entry name" value="CYP6-like"/>
    <property type="match status" value="1"/>
</dbReference>
<evidence type="ECO:0000256" key="8">
    <source>
        <dbReference type="ARBA" id="ARBA00022848"/>
    </source>
</evidence>
<keyword evidence="15" id="KW-1185">Reference proteome</keyword>
<dbReference type="InterPro" id="IPR001128">
    <property type="entry name" value="Cyt_P450"/>
</dbReference>
<evidence type="ECO:0000256" key="6">
    <source>
        <dbReference type="ARBA" id="ARBA00022723"/>
    </source>
</evidence>
<comment type="subcellular location">
    <subcellularLocation>
        <location evidence="3">Endoplasmic reticulum membrane</location>
        <topology evidence="3">Peripheral membrane protein</topology>
    </subcellularLocation>
    <subcellularLocation>
        <location evidence="2">Microsome membrane</location>
        <topology evidence="2">Peripheral membrane protein</topology>
    </subcellularLocation>
</comment>
<dbReference type="PROSITE" id="PS00086">
    <property type="entry name" value="CYTOCHROME_P450"/>
    <property type="match status" value="1"/>
</dbReference>
<evidence type="ECO:0008006" key="16">
    <source>
        <dbReference type="Google" id="ProtNLM"/>
    </source>
</evidence>
<reference evidence="14" key="1">
    <citation type="submission" date="2025-05" db="UniProtKB">
        <authorList>
            <consortium name="EnsemblMetazoa"/>
        </authorList>
    </citation>
    <scope>IDENTIFICATION</scope>
</reference>
<sequence length="526" mass="61059">MMFQLVLVLAALAALFYYFAIKPLSYWKERGIKQTKPVWLLGDSWGTFLKMHSLVDFVQNVYDQVPGVRYFGLYEMVTPTLAIRDPDLIKQIAVKDFEHFTDHRIMFPKNSDPLMGKNLFALKGQVWRDTRPILSPTFTSSKMRAMFVLMSECGENFIKYFLDNDKDTIETEMKDTFRRFTNDVIATTAFGVKTDSLKHRDNDFFVMGMKAVDFGFWKSLKFFGYILMPKVLGFFKVTIFGKELNEFFMDLINKTVRIREEKGIVRPDMIHLLMEARKGIQQKEEKVIDTGFAVVEEADLGYGKGAKEITNEDIAAHALIFFFAGFDGVSSLMCFTIYELAVNPDIQNRLREEVEETFRECNGKITYEGLLKMKYLDMVVSETLRKWPIAVMADRLCTRPYTIPPATPDEKPLYIEKNTVILFPIWPIHRDPAFYENPDRFDPERFNDENKSKINPYTYLPFGIGPRNCIGSRFALLETKVVLFYLLVNFIIEPSAKLNVPLKISKKQFNVTAEGGFWFNLKKIKK</sequence>
<evidence type="ECO:0000256" key="13">
    <source>
        <dbReference type="RuleBase" id="RU000461"/>
    </source>
</evidence>
<keyword evidence="9 13" id="KW-0560">Oxidoreductase</keyword>
<evidence type="ECO:0000313" key="15">
    <source>
        <dbReference type="Proteomes" id="UP001652700"/>
    </source>
</evidence>
<dbReference type="GeneID" id="126879077"/>
<comment type="cofactor">
    <cofactor evidence="1">
        <name>heme</name>
        <dbReference type="ChEBI" id="CHEBI:30413"/>
    </cofactor>
</comment>
<proteinExistence type="inferred from homology"/>
<dbReference type="PRINTS" id="PR00385">
    <property type="entry name" value="P450"/>
</dbReference>
<dbReference type="RefSeq" id="XP_050497948.1">
    <property type="nucleotide sequence ID" value="XM_050641991.1"/>
</dbReference>
<dbReference type="PRINTS" id="PR00463">
    <property type="entry name" value="EP450I"/>
</dbReference>
<keyword evidence="12" id="KW-0472">Membrane</keyword>
<evidence type="ECO:0000256" key="9">
    <source>
        <dbReference type="ARBA" id="ARBA00023002"/>
    </source>
</evidence>
<keyword evidence="8" id="KW-0492">Microsome</keyword>
<dbReference type="InterPro" id="IPR036396">
    <property type="entry name" value="Cyt_P450_sf"/>
</dbReference>
<evidence type="ECO:0000256" key="11">
    <source>
        <dbReference type="ARBA" id="ARBA00023033"/>
    </source>
</evidence>
<evidence type="ECO:0000256" key="5">
    <source>
        <dbReference type="ARBA" id="ARBA00022617"/>
    </source>
</evidence>
<dbReference type="PANTHER" id="PTHR24292">
    <property type="entry name" value="CYTOCHROME P450"/>
    <property type="match status" value="1"/>
</dbReference>
<dbReference type="SUPFAM" id="SSF48264">
    <property type="entry name" value="Cytochrome P450"/>
    <property type="match status" value="1"/>
</dbReference>
<evidence type="ECO:0000256" key="12">
    <source>
        <dbReference type="ARBA" id="ARBA00023136"/>
    </source>
</evidence>
<keyword evidence="7" id="KW-0256">Endoplasmic reticulum</keyword>
<accession>A0ABM5JJ33</accession>
<protein>
    <recommendedName>
        <fullName evidence="16">Cytochrome P450 9e2-like</fullName>
    </recommendedName>
</protein>
<dbReference type="Pfam" id="PF00067">
    <property type="entry name" value="p450"/>
    <property type="match status" value="1"/>
</dbReference>
<dbReference type="InterPro" id="IPR002401">
    <property type="entry name" value="Cyt_P450_E_grp-I"/>
</dbReference>
<keyword evidence="6 13" id="KW-0479">Metal-binding</keyword>
<keyword evidence="5 13" id="KW-0349">Heme</keyword>
<comment type="similarity">
    <text evidence="4 13">Belongs to the cytochrome P450 family.</text>
</comment>